<evidence type="ECO:0000313" key="6">
    <source>
        <dbReference type="EMBL" id="MBB3809367.1"/>
    </source>
</evidence>
<dbReference type="AlphaFoldDB" id="A0A7W5Z3F1"/>
<dbReference type="PANTHER" id="PTHR30469">
    <property type="entry name" value="MULTIDRUG RESISTANCE PROTEIN MDTA"/>
    <property type="match status" value="1"/>
</dbReference>
<dbReference type="Proteomes" id="UP000537592">
    <property type="component" value="Unassembled WGS sequence"/>
</dbReference>
<dbReference type="RefSeq" id="WP_343052447.1">
    <property type="nucleotide sequence ID" value="NZ_JACICC010000003.1"/>
</dbReference>
<dbReference type="Pfam" id="PF25876">
    <property type="entry name" value="HH_MFP_RND"/>
    <property type="match status" value="1"/>
</dbReference>
<protein>
    <submittedName>
        <fullName evidence="6">RND family efflux transporter MFP subunit</fullName>
    </submittedName>
</protein>
<gene>
    <name evidence="6" type="ORF">FHS81_001449</name>
</gene>
<dbReference type="SUPFAM" id="SSF111369">
    <property type="entry name" value="HlyD-like secretion proteins"/>
    <property type="match status" value="1"/>
</dbReference>
<evidence type="ECO:0000256" key="2">
    <source>
        <dbReference type="SAM" id="Coils"/>
    </source>
</evidence>
<dbReference type="NCBIfam" id="TIGR01730">
    <property type="entry name" value="RND_mfp"/>
    <property type="match status" value="1"/>
</dbReference>
<dbReference type="Gene3D" id="2.40.420.20">
    <property type="match status" value="1"/>
</dbReference>
<keyword evidence="2" id="KW-0175">Coiled coil</keyword>
<dbReference type="GO" id="GO:1990281">
    <property type="term" value="C:efflux pump complex"/>
    <property type="evidence" value="ECO:0007669"/>
    <property type="project" value="TreeGrafter"/>
</dbReference>
<evidence type="ECO:0000256" key="1">
    <source>
        <dbReference type="ARBA" id="ARBA00009477"/>
    </source>
</evidence>
<organism evidence="6 7">
    <name type="scientific">Pseudochelatococcus contaminans</name>
    <dbReference type="NCBI Taxonomy" id="1538103"/>
    <lineage>
        <taxon>Bacteria</taxon>
        <taxon>Pseudomonadati</taxon>
        <taxon>Pseudomonadota</taxon>
        <taxon>Alphaproteobacteria</taxon>
        <taxon>Hyphomicrobiales</taxon>
        <taxon>Chelatococcaceae</taxon>
        <taxon>Pseudochelatococcus</taxon>
    </lineage>
</organism>
<reference evidence="6 7" key="1">
    <citation type="submission" date="2020-08" db="EMBL/GenBank/DDBJ databases">
        <title>Genomic Encyclopedia of Type Strains, Phase IV (KMG-IV): sequencing the most valuable type-strain genomes for metagenomic binning, comparative biology and taxonomic classification.</title>
        <authorList>
            <person name="Goeker M."/>
        </authorList>
    </citation>
    <scope>NUCLEOTIDE SEQUENCE [LARGE SCALE GENOMIC DNA]</scope>
    <source>
        <strain evidence="6 7">DSM 28760</strain>
    </source>
</reference>
<proteinExistence type="inferred from homology"/>
<dbReference type="Gene3D" id="2.40.50.100">
    <property type="match status" value="1"/>
</dbReference>
<dbReference type="Pfam" id="PF25967">
    <property type="entry name" value="RND-MFP_C"/>
    <property type="match status" value="1"/>
</dbReference>
<dbReference type="InterPro" id="IPR058624">
    <property type="entry name" value="MdtA-like_HH"/>
</dbReference>
<accession>A0A7W5Z3F1</accession>
<sequence length="380" mass="40692">MSSNFTIRRCGRVRGAQLRRSMQTLSMRVLVVAALPLLAACNSETESAEQPPRTVRTVTVETREAGDVVTLTGHVEAADEAAAAFRVGGRMLERLVNVGDRVTAGQVLARLDAQNARNNLRSAESAVSAANALLTQTRNTYERQRHLLDRGFTTRANYDAAEQAFLSAQSQVDNAQAQLKIARDNLDYTEIHADADGVVTVRGAEPGEVVQAGQMIVRIARENGRDAVFDVPANVFRVAPSDPLITVALSDSPNVTAEGRVREVAPQADPVTRTFQTKVGLNNPPDAFRLGATVVGTLRLDAGTAIELPATALTEFNRQPAVWVVDPGTSTVELRNIEVQRFNPSTIAVASGLNEGEIVVTAGVQVLHPGMKVRFAGAPS</sequence>
<feature type="domain" description="Multidrug resistance protein MdtA-like alpha-helical hairpin" evidence="3">
    <location>
        <begin position="120"/>
        <end position="189"/>
    </location>
</feature>
<dbReference type="Pfam" id="PF25954">
    <property type="entry name" value="Beta-barrel_RND_2"/>
    <property type="match status" value="1"/>
</dbReference>
<dbReference type="PANTHER" id="PTHR30469:SF38">
    <property type="entry name" value="HLYD FAMILY SECRETION PROTEIN"/>
    <property type="match status" value="1"/>
</dbReference>
<evidence type="ECO:0000313" key="7">
    <source>
        <dbReference type="Proteomes" id="UP000537592"/>
    </source>
</evidence>
<keyword evidence="7" id="KW-1185">Reference proteome</keyword>
<evidence type="ECO:0000259" key="4">
    <source>
        <dbReference type="Pfam" id="PF25954"/>
    </source>
</evidence>
<evidence type="ECO:0000259" key="3">
    <source>
        <dbReference type="Pfam" id="PF25876"/>
    </source>
</evidence>
<feature type="coiled-coil region" evidence="2">
    <location>
        <begin position="158"/>
        <end position="185"/>
    </location>
</feature>
<dbReference type="InterPro" id="IPR058792">
    <property type="entry name" value="Beta-barrel_RND_2"/>
</dbReference>
<feature type="domain" description="Multidrug resistance protein MdtA-like C-terminal permuted SH3" evidence="5">
    <location>
        <begin position="305"/>
        <end position="365"/>
    </location>
</feature>
<dbReference type="InterPro" id="IPR058627">
    <property type="entry name" value="MdtA-like_C"/>
</dbReference>
<dbReference type="EMBL" id="JACICC010000003">
    <property type="protein sequence ID" value="MBB3809367.1"/>
    <property type="molecule type" value="Genomic_DNA"/>
</dbReference>
<dbReference type="InterPro" id="IPR006143">
    <property type="entry name" value="RND_pump_MFP"/>
</dbReference>
<dbReference type="Gene3D" id="1.10.287.470">
    <property type="entry name" value="Helix hairpin bin"/>
    <property type="match status" value="1"/>
</dbReference>
<comment type="caution">
    <text evidence="6">The sequence shown here is derived from an EMBL/GenBank/DDBJ whole genome shotgun (WGS) entry which is preliminary data.</text>
</comment>
<dbReference type="Gene3D" id="2.40.30.170">
    <property type="match status" value="1"/>
</dbReference>
<feature type="domain" description="CusB-like beta-barrel" evidence="4">
    <location>
        <begin position="245"/>
        <end position="295"/>
    </location>
</feature>
<evidence type="ECO:0000259" key="5">
    <source>
        <dbReference type="Pfam" id="PF25967"/>
    </source>
</evidence>
<comment type="similarity">
    <text evidence="1">Belongs to the membrane fusion protein (MFP) (TC 8.A.1) family.</text>
</comment>
<name>A0A7W5Z3F1_9HYPH</name>
<dbReference type="GO" id="GO:0015562">
    <property type="term" value="F:efflux transmembrane transporter activity"/>
    <property type="evidence" value="ECO:0007669"/>
    <property type="project" value="InterPro"/>
</dbReference>